<protein>
    <submittedName>
        <fullName evidence="2">Uncharacterized protein</fullName>
    </submittedName>
</protein>
<feature type="transmembrane region" description="Helical" evidence="1">
    <location>
        <begin position="184"/>
        <end position="204"/>
    </location>
</feature>
<accession>A0ABR9P4L3</accession>
<proteinExistence type="predicted"/>
<feature type="transmembrane region" description="Helical" evidence="1">
    <location>
        <begin position="21"/>
        <end position="45"/>
    </location>
</feature>
<evidence type="ECO:0000313" key="2">
    <source>
        <dbReference type="EMBL" id="MBE2998780.1"/>
    </source>
</evidence>
<dbReference type="EMBL" id="JADBGI010000006">
    <property type="protein sequence ID" value="MBE2998780.1"/>
    <property type="molecule type" value="Genomic_DNA"/>
</dbReference>
<keyword evidence="3" id="KW-1185">Reference proteome</keyword>
<organism evidence="2 3">
    <name type="scientific">Nocardiopsis coralli</name>
    <dbReference type="NCBI Taxonomy" id="2772213"/>
    <lineage>
        <taxon>Bacteria</taxon>
        <taxon>Bacillati</taxon>
        <taxon>Actinomycetota</taxon>
        <taxon>Actinomycetes</taxon>
        <taxon>Streptosporangiales</taxon>
        <taxon>Nocardiopsidaceae</taxon>
        <taxon>Nocardiopsis</taxon>
    </lineage>
</organism>
<feature type="transmembrane region" description="Helical" evidence="1">
    <location>
        <begin position="117"/>
        <end position="138"/>
    </location>
</feature>
<comment type="caution">
    <text evidence="2">The sequence shown here is derived from an EMBL/GenBank/DDBJ whole genome shotgun (WGS) entry which is preliminary data.</text>
</comment>
<feature type="transmembrane region" description="Helical" evidence="1">
    <location>
        <begin position="70"/>
        <end position="96"/>
    </location>
</feature>
<reference evidence="2 3" key="1">
    <citation type="submission" date="2020-09" db="EMBL/GenBank/DDBJ databases">
        <title>Diversity and distribution of actinomycetes associated with coral in the coast of Hainan.</title>
        <authorList>
            <person name="Li F."/>
        </authorList>
    </citation>
    <scope>NUCLEOTIDE SEQUENCE [LARGE SCALE GENOMIC DNA]</scope>
    <source>
        <strain evidence="2 3">HNM0947</strain>
    </source>
</reference>
<gene>
    <name evidence="2" type="ORF">IDM40_08700</name>
</gene>
<feature type="transmembrane region" description="Helical" evidence="1">
    <location>
        <begin position="144"/>
        <end position="163"/>
    </location>
</feature>
<evidence type="ECO:0000256" key="1">
    <source>
        <dbReference type="SAM" id="Phobius"/>
    </source>
</evidence>
<feature type="transmembrane region" description="Helical" evidence="1">
    <location>
        <begin position="210"/>
        <end position="231"/>
    </location>
</feature>
<keyword evidence="1" id="KW-1133">Transmembrane helix</keyword>
<name>A0ABR9P4L3_9ACTN</name>
<sequence>MRRCTVTATGHGDERAAGGAVVPRIGVGATAVALVVMAALAWTAWPDLPAAIDNDESGVGPHGGTTPRGLLVAAMPLTLVGIGALFLALAAVGHTLRPHLPGALRGSARGTRAAGDAVMASMALLLAPLHGVLVLNAAGGDLPVALVVGLSVGSGLVLLGLLLPRVQRLRTPEDGIGLILARNARPTGVAVAGVGAVQIVTVFFTDDVLLASLPPLLLVPAMFGAFVWPFLRHGLRMRAAERVNRG</sequence>
<keyword evidence="1" id="KW-0812">Transmembrane</keyword>
<dbReference type="Proteomes" id="UP000806528">
    <property type="component" value="Unassembled WGS sequence"/>
</dbReference>
<evidence type="ECO:0000313" key="3">
    <source>
        <dbReference type="Proteomes" id="UP000806528"/>
    </source>
</evidence>
<keyword evidence="1" id="KW-0472">Membrane</keyword>